<sequence>MGSGASSRSSSVGRPGPSQRLSAQDQRLKRWLGDNLWHPECAGMGLTELALQAVYSQERSQRIGNEPVVQALRELARYERALHEDYFEQQGVQSAQLGKSVNHRSMRYAKAAAIVRASAVRVTPDIRGGDLPFIGDVTAQQIGDIIRTGTCAALDCFRADVAVTDSRGRRRGDTVGAATRASFHALPAVGQKTAKQWWDLGCRSLEHVKFAAQPGGPLGEGGAFPISPEQRFSLGHRGDLLEPASAADIDEMLGWVQRGLEAVSGTDGWLVEVVGGGARSSARHDADFLVTHPSAPIEGVVLRLRDWLVESEHLFPPGQAMCRVQARLLLTRIGWLREEHLKEASAAPSMQTLDRFDHIYGIARLDSGKAQRMDIIICPHEEWAFALVGWIGSRTFLRFMRQHAKDCGMYLTSHRLLRKVDGSSLLVPDEAAPTDCSGRERWPPGWYPGRRVESQADVFALLGMPYKEPHERDA</sequence>
<evidence type="ECO:0000256" key="3">
    <source>
        <dbReference type="SAM" id="MobiDB-lite"/>
    </source>
</evidence>
<proteinExistence type="predicted"/>
<keyword evidence="2" id="KW-0548">Nucleotidyltransferase</keyword>
<evidence type="ECO:0000313" key="6">
    <source>
        <dbReference type="Proteomes" id="UP000239899"/>
    </source>
</evidence>
<organism evidence="5 6">
    <name type="scientific">Chlorella sorokiniana</name>
    <name type="common">Freshwater green alga</name>
    <dbReference type="NCBI Taxonomy" id="3076"/>
    <lineage>
        <taxon>Eukaryota</taxon>
        <taxon>Viridiplantae</taxon>
        <taxon>Chlorophyta</taxon>
        <taxon>core chlorophytes</taxon>
        <taxon>Trebouxiophyceae</taxon>
        <taxon>Chlorellales</taxon>
        <taxon>Chlorellaceae</taxon>
        <taxon>Chlorella clade</taxon>
        <taxon>Chlorella</taxon>
    </lineage>
</organism>
<evidence type="ECO:0000256" key="2">
    <source>
        <dbReference type="ARBA" id="ARBA00022695"/>
    </source>
</evidence>
<dbReference type="Proteomes" id="UP000239899">
    <property type="component" value="Unassembled WGS sequence"/>
</dbReference>
<dbReference type="InterPro" id="IPR002054">
    <property type="entry name" value="DNA-dir_DNA_pol_X"/>
</dbReference>
<dbReference type="InterPro" id="IPR037160">
    <property type="entry name" value="DNA_Pol_thumb_sf"/>
</dbReference>
<dbReference type="SMART" id="SM00483">
    <property type="entry name" value="POLXc"/>
    <property type="match status" value="1"/>
</dbReference>
<dbReference type="PRINTS" id="PR00869">
    <property type="entry name" value="DNAPOLX"/>
</dbReference>
<keyword evidence="1" id="KW-0808">Transferase</keyword>
<dbReference type="PANTHER" id="PTHR11276">
    <property type="entry name" value="DNA POLYMERASE TYPE-X FAMILY MEMBER"/>
    <property type="match status" value="1"/>
</dbReference>
<name>A0A2P6TJH9_CHLSO</name>
<dbReference type="GO" id="GO:0003887">
    <property type="term" value="F:DNA-directed DNA polymerase activity"/>
    <property type="evidence" value="ECO:0007669"/>
    <property type="project" value="InterPro"/>
</dbReference>
<dbReference type="Gene3D" id="1.10.150.20">
    <property type="entry name" value="5' to 3' exonuclease, C-terminal subdomain"/>
    <property type="match status" value="1"/>
</dbReference>
<keyword evidence="6" id="KW-1185">Reference proteome</keyword>
<dbReference type="InterPro" id="IPR022312">
    <property type="entry name" value="DNA_pol_X"/>
</dbReference>
<dbReference type="GO" id="GO:0006303">
    <property type="term" value="P:double-strand break repair via nonhomologous end joining"/>
    <property type="evidence" value="ECO:0007669"/>
    <property type="project" value="TreeGrafter"/>
</dbReference>
<evidence type="ECO:0000313" key="5">
    <source>
        <dbReference type="EMBL" id="PRW44242.1"/>
    </source>
</evidence>
<dbReference type="STRING" id="3076.A0A2P6TJH9"/>
<dbReference type="GO" id="GO:0005634">
    <property type="term" value="C:nucleus"/>
    <property type="evidence" value="ECO:0007669"/>
    <property type="project" value="TreeGrafter"/>
</dbReference>
<dbReference type="InterPro" id="IPR027421">
    <property type="entry name" value="DNA_pol_lamdba_lyase_dom_sf"/>
</dbReference>
<protein>
    <submittedName>
        <fullName evidence="5">DNA polymerase lambda</fullName>
    </submittedName>
</protein>
<feature type="region of interest" description="Disordered" evidence="3">
    <location>
        <begin position="1"/>
        <end position="25"/>
    </location>
</feature>
<feature type="compositionally biased region" description="Low complexity" evidence="3">
    <location>
        <begin position="1"/>
        <end position="18"/>
    </location>
</feature>
<dbReference type="Gene3D" id="3.30.210.10">
    <property type="entry name" value="DNA polymerase, thumb domain"/>
    <property type="match status" value="1"/>
</dbReference>
<dbReference type="Gene3D" id="1.10.150.110">
    <property type="entry name" value="DNA polymerase beta, N-terminal domain-like"/>
    <property type="match status" value="1"/>
</dbReference>
<dbReference type="OrthoDB" id="205514at2759"/>
<gene>
    <name evidence="5" type="ORF">C2E21_6587</name>
</gene>
<dbReference type="InterPro" id="IPR029398">
    <property type="entry name" value="PolB_thumb"/>
</dbReference>
<reference evidence="5 6" key="1">
    <citation type="journal article" date="2018" name="Plant J.">
        <title>Genome sequences of Chlorella sorokiniana UTEX 1602 and Micractinium conductrix SAG 241.80: implications to maltose excretion by a green alga.</title>
        <authorList>
            <person name="Arriola M.B."/>
            <person name="Velmurugan N."/>
            <person name="Zhang Y."/>
            <person name="Plunkett M.H."/>
            <person name="Hondzo H."/>
            <person name="Barney B.M."/>
        </authorList>
    </citation>
    <scope>NUCLEOTIDE SEQUENCE [LARGE SCALE GENOMIC DNA]</scope>
    <source>
        <strain evidence="6">UTEX 1602</strain>
    </source>
</reference>
<dbReference type="SUPFAM" id="SSF81301">
    <property type="entry name" value="Nucleotidyltransferase"/>
    <property type="match status" value="1"/>
</dbReference>
<dbReference type="PANTHER" id="PTHR11276:SF28">
    <property type="entry name" value="DNA POLYMERASE LAMBDA"/>
    <property type="match status" value="1"/>
</dbReference>
<dbReference type="Gene3D" id="3.30.460.10">
    <property type="entry name" value="Beta Polymerase, domain 2"/>
    <property type="match status" value="1"/>
</dbReference>
<accession>A0A2P6TJH9</accession>
<dbReference type="EMBL" id="LHPG02000013">
    <property type="protein sequence ID" value="PRW44242.1"/>
    <property type="molecule type" value="Genomic_DNA"/>
</dbReference>
<feature type="domain" description="DNA-directed DNA polymerase X" evidence="4">
    <location>
        <begin position="63"/>
        <end position="473"/>
    </location>
</feature>
<dbReference type="InterPro" id="IPR043519">
    <property type="entry name" value="NT_sf"/>
</dbReference>
<evidence type="ECO:0000256" key="1">
    <source>
        <dbReference type="ARBA" id="ARBA00022679"/>
    </source>
</evidence>
<evidence type="ECO:0000259" key="4">
    <source>
        <dbReference type="SMART" id="SM00483"/>
    </source>
</evidence>
<dbReference type="GO" id="GO:0003677">
    <property type="term" value="F:DNA binding"/>
    <property type="evidence" value="ECO:0007669"/>
    <property type="project" value="InterPro"/>
</dbReference>
<dbReference type="Pfam" id="PF14791">
    <property type="entry name" value="DNA_pol_B_thumb"/>
    <property type="match status" value="1"/>
</dbReference>
<dbReference type="AlphaFoldDB" id="A0A2P6TJH9"/>
<comment type="caution">
    <text evidence="5">The sequence shown here is derived from an EMBL/GenBank/DDBJ whole genome shotgun (WGS) entry which is preliminary data.</text>
</comment>